<keyword evidence="2" id="KW-1185">Reference proteome</keyword>
<organism evidence="1 2">
    <name type="scientific">Ovis ammon polii x Ovis aries</name>
    <dbReference type="NCBI Taxonomy" id="2918886"/>
    <lineage>
        <taxon>Eukaryota</taxon>
        <taxon>Metazoa</taxon>
        <taxon>Chordata</taxon>
        <taxon>Craniata</taxon>
        <taxon>Vertebrata</taxon>
        <taxon>Euteleostomi</taxon>
        <taxon>Mammalia</taxon>
        <taxon>Eutheria</taxon>
        <taxon>Laurasiatheria</taxon>
        <taxon>Artiodactyla</taxon>
        <taxon>Ruminantia</taxon>
        <taxon>Pecora</taxon>
        <taxon>Bovidae</taxon>
        <taxon>Caprinae</taxon>
        <taxon>Ovis</taxon>
    </lineage>
</organism>
<name>A0ACB9UYH5_9CETA</name>
<protein>
    <submittedName>
        <fullName evidence="1">Uncharacterized protein</fullName>
    </submittedName>
</protein>
<proteinExistence type="predicted"/>
<dbReference type="Proteomes" id="UP001057279">
    <property type="component" value="Linkage Group LG08"/>
</dbReference>
<reference evidence="1" key="1">
    <citation type="submission" date="2022-03" db="EMBL/GenBank/DDBJ databases">
        <title>Genomic analyses of argali, domestic sheep and their hybrids provide insights into chromosomal evolution, heterosis and genetic basis of agronomic traits.</title>
        <authorList>
            <person name="Li M."/>
        </authorList>
    </citation>
    <scope>NUCLEOTIDE SEQUENCE</scope>
    <source>
        <strain evidence="1">F1 hybrid</strain>
    </source>
</reference>
<sequence>MLLQPPGLPRQDSESLKLVQERWRPLPRDRTHERSGEGWVESDQLRWPQERWQEMDAHSFCYNFTVDPHPSPGEPWCVVQGQVDGNVFLSYDCTSAMIQSTSPLGEEVKTMNTWETQRETLRDIGDFLTGQLPDNITQKPMARVVQWKEQALEERNGPDYLGPGEVDMVRQRIRQVQSLSSFISLVGSDPLTLQGRMTCWCEEDGCISGSWQFGFSGEMCLRFDSEDGHWTVDHSGGRRIKEKWEKDRAVTDFFKKVSMETVGPGLRSLWYTGRKC</sequence>
<evidence type="ECO:0000313" key="2">
    <source>
        <dbReference type="Proteomes" id="UP001057279"/>
    </source>
</evidence>
<comment type="caution">
    <text evidence="1">The sequence shown here is derived from an EMBL/GenBank/DDBJ whole genome shotgun (WGS) entry which is preliminary data.</text>
</comment>
<dbReference type="EMBL" id="CM043033">
    <property type="protein sequence ID" value="KAI4582537.1"/>
    <property type="molecule type" value="Genomic_DNA"/>
</dbReference>
<gene>
    <name evidence="1" type="ORF">MJG53_009088</name>
</gene>
<accession>A0ACB9UYH5</accession>
<evidence type="ECO:0000313" key="1">
    <source>
        <dbReference type="EMBL" id="KAI4582537.1"/>
    </source>
</evidence>